<dbReference type="GO" id="GO:0008168">
    <property type="term" value="F:methyltransferase activity"/>
    <property type="evidence" value="ECO:0007669"/>
    <property type="project" value="UniProtKB-KW"/>
</dbReference>
<dbReference type="InterPro" id="IPR029063">
    <property type="entry name" value="SAM-dependent_MTases_sf"/>
</dbReference>
<evidence type="ECO:0000259" key="1">
    <source>
        <dbReference type="Pfam" id="PF13847"/>
    </source>
</evidence>
<sequence length="227" mass="26266">MMDNMININISKVNYLKEVFKMIDKGNKNFWDRFAKLYAPFMKKDQGVYDEVCEYILPYLKKDMDVLELACGSGQFSFALSKKTKSWIGTDFSEQMIIEAKKRGEYENLIFETADATDLSYANEKFDCVLIANALHIMPNPECAMKEIYRVLKPNGTLLAPNFLWTEGKERKIIKTLMSVLGFKMYQEWNKNQFEDFVEKHGFSVVEIKLVYGGLAPIGVMIAQKYS</sequence>
<dbReference type="InterPro" id="IPR025714">
    <property type="entry name" value="Methyltranfer_dom"/>
</dbReference>
<keyword evidence="3" id="KW-1185">Reference proteome</keyword>
<dbReference type="CDD" id="cd02440">
    <property type="entry name" value="AdoMet_MTases"/>
    <property type="match status" value="1"/>
</dbReference>
<protein>
    <submittedName>
        <fullName evidence="2">Methyltransferase domain protein</fullName>
    </submittedName>
</protein>
<accession>C2BD00</accession>
<keyword evidence="2" id="KW-0489">Methyltransferase</keyword>
<name>C2BD00_9FIRM</name>
<keyword evidence="2" id="KW-0808">Transferase</keyword>
<dbReference type="Pfam" id="PF13847">
    <property type="entry name" value="Methyltransf_31"/>
    <property type="match status" value="1"/>
</dbReference>
<dbReference type="AlphaFoldDB" id="C2BD00"/>
<feature type="domain" description="Methyltransferase" evidence="1">
    <location>
        <begin position="61"/>
        <end position="164"/>
    </location>
</feature>
<dbReference type="PANTHER" id="PTHR43591">
    <property type="entry name" value="METHYLTRANSFERASE"/>
    <property type="match status" value="1"/>
</dbReference>
<evidence type="ECO:0000313" key="2">
    <source>
        <dbReference type="EMBL" id="EEI87192.1"/>
    </source>
</evidence>
<proteinExistence type="predicted"/>
<dbReference type="EMBL" id="ABYO01000015">
    <property type="protein sequence ID" value="EEI87192.1"/>
    <property type="molecule type" value="Genomic_DNA"/>
</dbReference>
<gene>
    <name evidence="2" type="ORF">HMPREF0072_0220</name>
</gene>
<dbReference type="GO" id="GO:0032259">
    <property type="term" value="P:methylation"/>
    <property type="evidence" value="ECO:0007669"/>
    <property type="project" value="UniProtKB-KW"/>
</dbReference>
<dbReference type="SUPFAM" id="SSF53335">
    <property type="entry name" value="S-adenosyl-L-methionine-dependent methyltransferases"/>
    <property type="match status" value="1"/>
</dbReference>
<dbReference type="Gene3D" id="3.40.50.150">
    <property type="entry name" value="Vaccinia Virus protein VP39"/>
    <property type="match status" value="1"/>
</dbReference>
<dbReference type="HOGENOM" id="CLU_037990_15_1_9"/>
<dbReference type="Proteomes" id="UP000005984">
    <property type="component" value="Unassembled WGS sequence"/>
</dbReference>
<organism evidence="2 3">
    <name type="scientific">Anaerococcus lactolyticus ATCC 51172</name>
    <dbReference type="NCBI Taxonomy" id="525254"/>
    <lineage>
        <taxon>Bacteria</taxon>
        <taxon>Bacillati</taxon>
        <taxon>Bacillota</taxon>
        <taxon>Tissierellia</taxon>
        <taxon>Tissierellales</taxon>
        <taxon>Peptoniphilaceae</taxon>
        <taxon>Anaerococcus</taxon>
    </lineage>
</organism>
<comment type="caution">
    <text evidence="2">The sequence shown here is derived from an EMBL/GenBank/DDBJ whole genome shotgun (WGS) entry which is preliminary data.</text>
</comment>
<dbReference type="STRING" id="525254.HMPREF0072_0220"/>
<reference evidence="2 3" key="1">
    <citation type="submission" date="2008-10" db="EMBL/GenBank/DDBJ databases">
        <authorList>
            <person name="Qin X."/>
            <person name="Bachman B."/>
            <person name="Battles P."/>
            <person name="Bell A."/>
            <person name="Bess C."/>
            <person name="Bickham C."/>
            <person name="Chaboub L."/>
            <person name="Chen D."/>
            <person name="Coyle M."/>
            <person name="Deiros D.R."/>
            <person name="Dinh H."/>
            <person name="Forbes L."/>
            <person name="Fowler G."/>
            <person name="Francisco L."/>
            <person name="Fu Q."/>
            <person name="Gubbala S."/>
            <person name="Hale W."/>
            <person name="Han Y."/>
            <person name="Hemphill L."/>
            <person name="Highlander S.K."/>
            <person name="Hirani K."/>
            <person name="Hogues M."/>
            <person name="Jackson L."/>
            <person name="Jakkamsetti A."/>
            <person name="Javaid M."/>
            <person name="Jiang H."/>
            <person name="Korchina V."/>
            <person name="Kovar C."/>
            <person name="Lara F."/>
            <person name="Lee S."/>
            <person name="Mata R."/>
            <person name="Mathew T."/>
            <person name="Moen C."/>
            <person name="Morales K."/>
            <person name="Munidasa M."/>
            <person name="Nazareth L."/>
            <person name="Ngo R."/>
            <person name="Nguyen L."/>
            <person name="Okwuonu G."/>
            <person name="Ongeri F."/>
            <person name="Patil S."/>
            <person name="Petrosino J."/>
            <person name="Pham C."/>
            <person name="Pham P."/>
            <person name="Pu L.-L."/>
            <person name="Puazo M."/>
            <person name="Raj R."/>
            <person name="Reid J."/>
            <person name="Rouhana J."/>
            <person name="Saada N."/>
            <person name="Shang Y."/>
            <person name="Simmons D."/>
            <person name="Thornton R."/>
            <person name="Warren J."/>
            <person name="Weissenberger G."/>
            <person name="Zhang J."/>
            <person name="Zhang L."/>
            <person name="Zhou C."/>
            <person name="Zhu D."/>
            <person name="Muzny D."/>
            <person name="Worley K."/>
            <person name="Gibbs R."/>
        </authorList>
    </citation>
    <scope>NUCLEOTIDE SEQUENCE [LARGE SCALE GENOMIC DNA]</scope>
    <source>
        <strain evidence="2 3">ATCC 51172</strain>
    </source>
</reference>
<dbReference type="eggNOG" id="COG2226">
    <property type="taxonomic scope" value="Bacteria"/>
</dbReference>
<evidence type="ECO:0000313" key="3">
    <source>
        <dbReference type="Proteomes" id="UP000005984"/>
    </source>
</evidence>